<comment type="caution">
    <text evidence="6">The sequence shown here is derived from an EMBL/GenBank/DDBJ whole genome shotgun (WGS) entry which is preliminary data.</text>
</comment>
<evidence type="ECO:0000256" key="2">
    <source>
        <dbReference type="ARBA" id="ARBA00012897"/>
    </source>
</evidence>
<proteinExistence type="inferred from homology"/>
<keyword evidence="7" id="KW-1185">Reference proteome</keyword>
<evidence type="ECO:0000256" key="1">
    <source>
        <dbReference type="ARBA" id="ARBA00005689"/>
    </source>
</evidence>
<dbReference type="RefSeq" id="WP_386756762.1">
    <property type="nucleotide sequence ID" value="NZ_JBHRXK010000001.1"/>
</dbReference>
<dbReference type="Pfam" id="PF01262">
    <property type="entry name" value="AlaDh_PNT_C"/>
    <property type="match status" value="1"/>
</dbReference>
<organism evidence="6 7">
    <name type="scientific">Lysobacter cavernae</name>
    <dbReference type="NCBI Taxonomy" id="1685901"/>
    <lineage>
        <taxon>Bacteria</taxon>
        <taxon>Pseudomonadati</taxon>
        <taxon>Pseudomonadota</taxon>
        <taxon>Gammaproteobacteria</taxon>
        <taxon>Lysobacterales</taxon>
        <taxon>Lysobacteraceae</taxon>
        <taxon>Lysobacter</taxon>
    </lineage>
</organism>
<dbReference type="EC" id="1.4.1.1" evidence="2"/>
<dbReference type="InterPro" id="IPR007698">
    <property type="entry name" value="AlaDH/PNT_NAD(H)-bd"/>
</dbReference>
<dbReference type="SUPFAM" id="SSF51735">
    <property type="entry name" value="NAD(P)-binding Rossmann-fold domains"/>
    <property type="match status" value="1"/>
</dbReference>
<dbReference type="PANTHER" id="PTHR42795">
    <property type="entry name" value="ALANINE DEHYDROGENASE"/>
    <property type="match status" value="1"/>
</dbReference>
<reference evidence="7" key="1">
    <citation type="journal article" date="2019" name="Int. J. Syst. Evol. Microbiol.">
        <title>The Global Catalogue of Microorganisms (GCM) 10K type strain sequencing project: providing services to taxonomists for standard genome sequencing and annotation.</title>
        <authorList>
            <consortium name="The Broad Institute Genomics Platform"/>
            <consortium name="The Broad Institute Genome Sequencing Center for Infectious Disease"/>
            <person name="Wu L."/>
            <person name="Ma J."/>
        </authorList>
    </citation>
    <scope>NUCLEOTIDE SEQUENCE [LARGE SCALE GENOMIC DNA]</scope>
    <source>
        <strain evidence="7">KCTC 42875</strain>
    </source>
</reference>
<dbReference type="CDD" id="cd05305">
    <property type="entry name" value="L-AlaDH"/>
    <property type="match status" value="1"/>
</dbReference>
<comment type="similarity">
    <text evidence="1">Belongs to the AlaDH/PNT family.</text>
</comment>
<evidence type="ECO:0000259" key="4">
    <source>
        <dbReference type="SMART" id="SM01002"/>
    </source>
</evidence>
<feature type="domain" description="Alanine dehydrogenase/pyridine nucleotide transhydrogenase N-terminal" evidence="5">
    <location>
        <begin position="4"/>
        <end position="137"/>
    </location>
</feature>
<dbReference type="GO" id="GO:0000286">
    <property type="term" value="F:alanine dehydrogenase activity"/>
    <property type="evidence" value="ECO:0007669"/>
    <property type="project" value="UniProtKB-EC"/>
</dbReference>
<name>A0ABV7RLB7_9GAMM</name>
<protein>
    <recommendedName>
        <fullName evidence="2">alanine dehydrogenase</fullName>
        <ecNumber evidence="2">1.4.1.1</ecNumber>
    </recommendedName>
</protein>
<dbReference type="EMBL" id="JBHRXK010000001">
    <property type="protein sequence ID" value="MFC3549522.1"/>
    <property type="molecule type" value="Genomic_DNA"/>
</dbReference>
<evidence type="ECO:0000256" key="3">
    <source>
        <dbReference type="ARBA" id="ARBA00023002"/>
    </source>
</evidence>
<dbReference type="InterPro" id="IPR007886">
    <property type="entry name" value="AlaDH/PNT_N"/>
</dbReference>
<keyword evidence="3 6" id="KW-0560">Oxidoreductase</keyword>
<dbReference type="InterPro" id="IPR008141">
    <property type="entry name" value="Ala_DH"/>
</dbReference>
<dbReference type="SUPFAM" id="SSF52283">
    <property type="entry name" value="Formate/glycerate dehydrogenase catalytic domain-like"/>
    <property type="match status" value="1"/>
</dbReference>
<sequence length="360" mass="38164">MRIGVPKETKTLEGRVALVPAAAGDLVKRGHEVWIEKDAGIKSGFKDEQYAQLGVKIAPDAAALYEKGELIVKVKEPIAGDLALLRKDHLLFCYLHLAAEPELTKQLLDIGLTGVAFETVELPNGDLPLLAPMSVIAGKIAVQVGTHLLHQPEGGKGKLLGGLPSTERGKVVVFGAGKAGSASAQLAAAGGSNVVVFEMRQDRMEEMMRLGNNVTALYPYADVVAREVASADLVVGAVLVTGARAPHVLTREMLKGMQDGSVVVDISIDQGGCFETSRPTTWKEPTYVEEGVTHFCVTNMPGAVPQTSSQAICAAILPWVNKLASGDTPGNSWRDNQALVRGINVEGGKLVHPALQDMKL</sequence>
<gene>
    <name evidence="6" type="primary">ald</name>
    <name evidence="6" type="ORF">ACFOLC_00665</name>
</gene>
<dbReference type="Gene3D" id="3.40.50.720">
    <property type="entry name" value="NAD(P)-binding Rossmann-like Domain"/>
    <property type="match status" value="2"/>
</dbReference>
<dbReference type="PANTHER" id="PTHR42795:SF1">
    <property type="entry name" value="ALANINE DEHYDROGENASE"/>
    <property type="match status" value="1"/>
</dbReference>
<dbReference type="NCBIfam" id="TIGR00518">
    <property type="entry name" value="alaDH"/>
    <property type="match status" value="1"/>
</dbReference>
<evidence type="ECO:0000313" key="7">
    <source>
        <dbReference type="Proteomes" id="UP001595740"/>
    </source>
</evidence>
<dbReference type="InterPro" id="IPR036291">
    <property type="entry name" value="NAD(P)-bd_dom_sf"/>
</dbReference>
<dbReference type="SMART" id="SM01003">
    <property type="entry name" value="AlaDh_PNT_N"/>
    <property type="match status" value="1"/>
</dbReference>
<accession>A0ABV7RLB7</accession>
<evidence type="ECO:0000259" key="5">
    <source>
        <dbReference type="SMART" id="SM01003"/>
    </source>
</evidence>
<evidence type="ECO:0000313" key="6">
    <source>
        <dbReference type="EMBL" id="MFC3549522.1"/>
    </source>
</evidence>
<dbReference type="SMART" id="SM01002">
    <property type="entry name" value="AlaDh_PNT_C"/>
    <property type="match status" value="1"/>
</dbReference>
<dbReference type="Pfam" id="PF05222">
    <property type="entry name" value="AlaDh_PNT_N"/>
    <property type="match status" value="1"/>
</dbReference>
<dbReference type="Proteomes" id="UP001595740">
    <property type="component" value="Unassembled WGS sequence"/>
</dbReference>
<feature type="domain" description="Alanine dehydrogenase/pyridine nucleotide transhydrogenase NAD(H)-binding" evidence="4">
    <location>
        <begin position="149"/>
        <end position="296"/>
    </location>
</feature>